<protein>
    <submittedName>
        <fullName evidence="2">Uncharacterized protein</fullName>
    </submittedName>
</protein>
<name>A0A8J5T4R2_ZIZPA</name>
<dbReference type="Proteomes" id="UP000729402">
    <property type="component" value="Unassembled WGS sequence"/>
</dbReference>
<organism evidence="2 3">
    <name type="scientific">Zizania palustris</name>
    <name type="common">Northern wild rice</name>
    <dbReference type="NCBI Taxonomy" id="103762"/>
    <lineage>
        <taxon>Eukaryota</taxon>
        <taxon>Viridiplantae</taxon>
        <taxon>Streptophyta</taxon>
        <taxon>Embryophyta</taxon>
        <taxon>Tracheophyta</taxon>
        <taxon>Spermatophyta</taxon>
        <taxon>Magnoliopsida</taxon>
        <taxon>Liliopsida</taxon>
        <taxon>Poales</taxon>
        <taxon>Poaceae</taxon>
        <taxon>BOP clade</taxon>
        <taxon>Oryzoideae</taxon>
        <taxon>Oryzeae</taxon>
        <taxon>Zizaniinae</taxon>
        <taxon>Zizania</taxon>
    </lineage>
</organism>
<evidence type="ECO:0000313" key="2">
    <source>
        <dbReference type="EMBL" id="KAG8074305.1"/>
    </source>
</evidence>
<keyword evidence="3" id="KW-1185">Reference proteome</keyword>
<sequence length="122" mass="12746">MARVRRGQRYGGAGGGTGGTRGSAGCLVPVASERAIEAPQIRSRRRALSTFAGCGAPDTPSSEARHLPNPLLAPSAGPDRREVERRGEERRGVGRGGDPPELISSAGLLFVAQSLLRPHRIG</sequence>
<feature type="compositionally biased region" description="Gly residues" evidence="1">
    <location>
        <begin position="9"/>
        <end position="22"/>
    </location>
</feature>
<dbReference type="AlphaFoldDB" id="A0A8J5T4R2"/>
<comment type="caution">
    <text evidence="2">The sequence shown here is derived from an EMBL/GenBank/DDBJ whole genome shotgun (WGS) entry which is preliminary data.</text>
</comment>
<feature type="compositionally biased region" description="Basic and acidic residues" evidence="1">
    <location>
        <begin position="78"/>
        <end position="92"/>
    </location>
</feature>
<evidence type="ECO:0000256" key="1">
    <source>
        <dbReference type="SAM" id="MobiDB-lite"/>
    </source>
</evidence>
<proteinExistence type="predicted"/>
<reference evidence="2" key="1">
    <citation type="journal article" date="2021" name="bioRxiv">
        <title>Whole Genome Assembly and Annotation of Northern Wild Rice, Zizania palustris L., Supports a Whole Genome Duplication in the Zizania Genus.</title>
        <authorList>
            <person name="Haas M."/>
            <person name="Kono T."/>
            <person name="Macchietto M."/>
            <person name="Millas R."/>
            <person name="McGilp L."/>
            <person name="Shao M."/>
            <person name="Duquette J."/>
            <person name="Hirsch C.N."/>
            <person name="Kimball J."/>
        </authorList>
    </citation>
    <scope>NUCLEOTIDE SEQUENCE</scope>
    <source>
        <tissue evidence="2">Fresh leaf tissue</tissue>
    </source>
</reference>
<feature type="region of interest" description="Disordered" evidence="1">
    <location>
        <begin position="1"/>
        <end position="25"/>
    </location>
</feature>
<accession>A0A8J5T4R2</accession>
<evidence type="ECO:0000313" key="3">
    <source>
        <dbReference type="Proteomes" id="UP000729402"/>
    </source>
</evidence>
<feature type="region of interest" description="Disordered" evidence="1">
    <location>
        <begin position="49"/>
        <end position="103"/>
    </location>
</feature>
<gene>
    <name evidence="2" type="ORF">GUJ93_ZPchr0006g44440</name>
</gene>
<dbReference type="EMBL" id="JAAALK010000283">
    <property type="protein sequence ID" value="KAG8074305.1"/>
    <property type="molecule type" value="Genomic_DNA"/>
</dbReference>
<reference evidence="2" key="2">
    <citation type="submission" date="2021-02" db="EMBL/GenBank/DDBJ databases">
        <authorList>
            <person name="Kimball J.A."/>
            <person name="Haas M.W."/>
            <person name="Macchietto M."/>
            <person name="Kono T."/>
            <person name="Duquette J."/>
            <person name="Shao M."/>
        </authorList>
    </citation>
    <scope>NUCLEOTIDE SEQUENCE</scope>
    <source>
        <tissue evidence="2">Fresh leaf tissue</tissue>
    </source>
</reference>